<dbReference type="InterPro" id="IPR025997">
    <property type="entry name" value="SBP_2_dom"/>
</dbReference>
<comment type="subcellular location">
    <subcellularLocation>
        <location evidence="1">Cell envelope</location>
    </subcellularLocation>
</comment>
<dbReference type="InterPro" id="IPR028082">
    <property type="entry name" value="Peripla_BP_I"/>
</dbReference>
<feature type="domain" description="Periplasmic binding protein" evidence="3">
    <location>
        <begin position="79"/>
        <end position="206"/>
    </location>
</feature>
<dbReference type="PANTHER" id="PTHR30036:SF1">
    <property type="entry name" value="D-XYLOSE-BINDING PERIPLASMIC PROTEIN"/>
    <property type="match status" value="1"/>
</dbReference>
<evidence type="ECO:0000259" key="3">
    <source>
        <dbReference type="Pfam" id="PF13407"/>
    </source>
</evidence>
<dbReference type="Pfam" id="PF13407">
    <property type="entry name" value="Peripla_BP_4"/>
    <property type="match status" value="1"/>
</dbReference>
<gene>
    <name evidence="4" type="ORF">GBAR_LOCUS6489</name>
</gene>
<dbReference type="InterPro" id="IPR050555">
    <property type="entry name" value="Bact_Solute-Bind_Prot2"/>
</dbReference>
<dbReference type="PANTHER" id="PTHR30036">
    <property type="entry name" value="D-XYLOSE-BINDING PERIPLASMIC PROTEIN"/>
    <property type="match status" value="1"/>
</dbReference>
<keyword evidence="2" id="KW-0732">Signal</keyword>
<dbReference type="Gene3D" id="3.40.50.2300">
    <property type="match status" value="1"/>
</dbReference>
<evidence type="ECO:0000256" key="1">
    <source>
        <dbReference type="ARBA" id="ARBA00004196"/>
    </source>
</evidence>
<protein>
    <submittedName>
        <fullName evidence="4">D-xylose-binding periplasmic protein</fullName>
    </submittedName>
</protein>
<dbReference type="GO" id="GO:0030246">
    <property type="term" value="F:carbohydrate binding"/>
    <property type="evidence" value="ECO:0007669"/>
    <property type="project" value="TreeGrafter"/>
</dbReference>
<dbReference type="SUPFAM" id="SSF53822">
    <property type="entry name" value="Periplasmic binding protein-like I"/>
    <property type="match status" value="1"/>
</dbReference>
<comment type="caution">
    <text evidence="4">The sequence shown here is derived from an EMBL/GenBank/DDBJ whole genome shotgun (WGS) entry which is preliminary data.</text>
</comment>
<dbReference type="Proteomes" id="UP001174909">
    <property type="component" value="Unassembled WGS sequence"/>
</dbReference>
<keyword evidence="5" id="KW-1185">Reference proteome</keyword>
<dbReference type="EMBL" id="CASHTH010000987">
    <property type="protein sequence ID" value="CAI8009716.1"/>
    <property type="molecule type" value="Genomic_DNA"/>
</dbReference>
<evidence type="ECO:0000313" key="4">
    <source>
        <dbReference type="EMBL" id="CAI8009716.1"/>
    </source>
</evidence>
<dbReference type="AlphaFoldDB" id="A0AA35WA61"/>
<name>A0AA35WA61_GEOBA</name>
<organism evidence="4 5">
    <name type="scientific">Geodia barretti</name>
    <name type="common">Barrett's horny sponge</name>
    <dbReference type="NCBI Taxonomy" id="519541"/>
    <lineage>
        <taxon>Eukaryota</taxon>
        <taxon>Metazoa</taxon>
        <taxon>Porifera</taxon>
        <taxon>Demospongiae</taxon>
        <taxon>Heteroscleromorpha</taxon>
        <taxon>Tetractinellida</taxon>
        <taxon>Astrophorina</taxon>
        <taxon>Geodiidae</taxon>
        <taxon>Geodia</taxon>
    </lineage>
</organism>
<evidence type="ECO:0000256" key="2">
    <source>
        <dbReference type="ARBA" id="ARBA00022729"/>
    </source>
</evidence>
<proteinExistence type="predicted"/>
<evidence type="ECO:0000313" key="5">
    <source>
        <dbReference type="Proteomes" id="UP001174909"/>
    </source>
</evidence>
<reference evidence="4" key="1">
    <citation type="submission" date="2023-03" db="EMBL/GenBank/DDBJ databases">
        <authorList>
            <person name="Steffen K."/>
            <person name="Cardenas P."/>
        </authorList>
    </citation>
    <scope>NUCLEOTIDE SEQUENCE</scope>
</reference>
<sequence length="257" mass="28727">MRLSTYNGNFWLPVGARSPRPLRRRDRQPVPYNGDSCVKTTSLFCVLTACLVILFGCADPGAQKKSEEADATATKKIKIGLSMDSLRVERWQKDRDIFTAEAERLGAEVIVQSADGDERRQNEQAENMITQGVDVLVVIPKDSVAASQIVQAAHAEGIKVIAYDRLIRESSPDLYISFDNEQVGYLQAEYLLRQKPEGAYFLLGGAQLTITHSFSDRDNSVPCNPQLTVVPFVWWQEASIGRLIGIRATHSKRRNRS</sequence>
<accession>A0AA35WA61</accession>